<dbReference type="Gene3D" id="4.10.60.10">
    <property type="entry name" value="Zinc finger, CCHC-type"/>
    <property type="match status" value="1"/>
</dbReference>
<dbReference type="InterPro" id="IPR001878">
    <property type="entry name" value="Znf_CCHC"/>
</dbReference>
<proteinExistence type="predicted"/>
<dbReference type="InterPro" id="IPR036875">
    <property type="entry name" value="Znf_CCHC_sf"/>
</dbReference>
<dbReference type="PROSITE" id="PS50158">
    <property type="entry name" value="ZF_CCHC"/>
    <property type="match status" value="2"/>
</dbReference>
<reference evidence="3 4" key="1">
    <citation type="submission" date="2020-08" db="EMBL/GenBank/DDBJ databases">
        <title>Plant Genome Project.</title>
        <authorList>
            <person name="Zhang R.-G."/>
        </authorList>
    </citation>
    <scope>NUCLEOTIDE SEQUENCE [LARGE SCALE GENOMIC DNA]</scope>
    <source>
        <tissue evidence="3">Rhizome</tissue>
    </source>
</reference>
<gene>
    <name evidence="3" type="ORF">ZIOFF_037601</name>
</gene>
<feature type="domain" description="CCHC-type" evidence="2">
    <location>
        <begin position="306"/>
        <end position="320"/>
    </location>
</feature>
<dbReference type="SMART" id="SM00343">
    <property type="entry name" value="ZnF_C2HC"/>
    <property type="match status" value="2"/>
</dbReference>
<dbReference type="InterPro" id="IPR051714">
    <property type="entry name" value="Znf_CCHC_NABP"/>
</dbReference>
<evidence type="ECO:0000256" key="1">
    <source>
        <dbReference type="PROSITE-ProRule" id="PRU00047"/>
    </source>
</evidence>
<keyword evidence="1" id="KW-0479">Metal-binding</keyword>
<evidence type="ECO:0000313" key="3">
    <source>
        <dbReference type="EMBL" id="KAG6505247.1"/>
    </source>
</evidence>
<accession>A0A8J5GSE4</accession>
<protein>
    <recommendedName>
        <fullName evidence="2">CCHC-type domain-containing protein</fullName>
    </recommendedName>
</protein>
<evidence type="ECO:0000313" key="4">
    <source>
        <dbReference type="Proteomes" id="UP000734854"/>
    </source>
</evidence>
<keyword evidence="4" id="KW-1185">Reference proteome</keyword>
<feature type="domain" description="CCHC-type" evidence="2">
    <location>
        <begin position="280"/>
        <end position="293"/>
    </location>
</feature>
<dbReference type="GO" id="GO:0008270">
    <property type="term" value="F:zinc ion binding"/>
    <property type="evidence" value="ECO:0007669"/>
    <property type="project" value="UniProtKB-KW"/>
</dbReference>
<evidence type="ECO:0000259" key="2">
    <source>
        <dbReference type="PROSITE" id="PS50158"/>
    </source>
</evidence>
<comment type="caution">
    <text evidence="3">The sequence shown here is derived from an EMBL/GenBank/DDBJ whole genome shotgun (WGS) entry which is preliminary data.</text>
</comment>
<keyword evidence="1" id="KW-0863">Zinc-finger</keyword>
<keyword evidence="1" id="KW-0862">Zinc</keyword>
<dbReference type="EMBL" id="JACMSC010000010">
    <property type="protein sequence ID" value="KAG6505247.1"/>
    <property type="molecule type" value="Genomic_DNA"/>
</dbReference>
<name>A0A8J5GSE4_ZINOF</name>
<dbReference type="GO" id="GO:0003676">
    <property type="term" value="F:nucleic acid binding"/>
    <property type="evidence" value="ECO:0007669"/>
    <property type="project" value="InterPro"/>
</dbReference>
<dbReference type="PANTHER" id="PTHR23002">
    <property type="entry name" value="ZINC FINGER CCHC DOMAIN CONTAINING PROTEIN"/>
    <property type="match status" value="1"/>
</dbReference>
<sequence>MSLTMLSSKHFVSLRISMLLPPERWKQKKNERCVPAFLWPNPMVSFLLRWRRSSSMNQDSPPLDYDPSRELLGIDVDPVPRNVNPGTQKLRSWFGPNGQYIRELPCPSCRGRGYTPCTECDIERSRLDCSQCNGKGIRICKHCFGDCVIWEESIDEQPWEKARSSSPLRVKEDDEVDKLDIKVNVARKSKRTYQSPSPEVSLKISRSLRSLNAKTGLFSKRMKIIHQDPKLHAQRVAAIKKTKGTPEARKQASEAMKVFFNNPENRAKRSIAMKGVKFYCSNCGEEGHRRHYCSISRENSGPMPFRCSNCGGRGHNRRTCGRSKLDSEAQEKSHNVLRHCKRRCYTTRTLPLQSEVKHRRFWDQLADPLLITNPLPRINNRLISVLSITEGASIKLQGASNPRFYPDSAAVDQALIAARYPPEGAFNATPRRLQAAVQGAFSPYEGASSSSAQLTSACTRGASKLHEGASDTVHPR</sequence>
<dbReference type="SUPFAM" id="SSF57756">
    <property type="entry name" value="Retrovirus zinc finger-like domains"/>
    <property type="match status" value="1"/>
</dbReference>
<dbReference type="AlphaFoldDB" id="A0A8J5GSE4"/>
<organism evidence="3 4">
    <name type="scientific">Zingiber officinale</name>
    <name type="common">Ginger</name>
    <name type="synonym">Amomum zingiber</name>
    <dbReference type="NCBI Taxonomy" id="94328"/>
    <lineage>
        <taxon>Eukaryota</taxon>
        <taxon>Viridiplantae</taxon>
        <taxon>Streptophyta</taxon>
        <taxon>Embryophyta</taxon>
        <taxon>Tracheophyta</taxon>
        <taxon>Spermatophyta</taxon>
        <taxon>Magnoliopsida</taxon>
        <taxon>Liliopsida</taxon>
        <taxon>Zingiberales</taxon>
        <taxon>Zingiberaceae</taxon>
        <taxon>Zingiber</taxon>
    </lineage>
</organism>
<dbReference type="Proteomes" id="UP000734854">
    <property type="component" value="Unassembled WGS sequence"/>
</dbReference>